<dbReference type="PANTHER" id="PTHR10091:SF0">
    <property type="entry name" value="GALACTOSE MUTAROTASE"/>
    <property type="match status" value="1"/>
</dbReference>
<name>A0A0F8WKR9_9ZZZZ</name>
<dbReference type="PANTHER" id="PTHR10091">
    <property type="entry name" value="ALDOSE-1-EPIMERASE"/>
    <property type="match status" value="1"/>
</dbReference>
<dbReference type="GO" id="GO:0006006">
    <property type="term" value="P:glucose metabolic process"/>
    <property type="evidence" value="ECO:0007669"/>
    <property type="project" value="TreeGrafter"/>
</dbReference>
<gene>
    <name evidence="1" type="ORF">LCGC14_3141120</name>
</gene>
<dbReference type="AlphaFoldDB" id="A0A0F8WKR9"/>
<dbReference type="Gene3D" id="2.70.98.10">
    <property type="match status" value="1"/>
</dbReference>
<accession>A0A0F8WKR9</accession>
<dbReference type="InterPro" id="IPR008183">
    <property type="entry name" value="Aldose_1/G6P_1-epimerase"/>
</dbReference>
<sequence length="137" mass="15086">MSENLPTGDVSPVTGTRFDFRAPIRLLPDATGRLDHNFCLSRLRRAPTPALRLTGQSGITLEVATTEPGIQVFDMAPLDSGDAPTVHGQPYGNRAGLAFEPQLWPGALHHPDFPDILLHPGEPYRQETRFAFSRRMA</sequence>
<proteinExistence type="predicted"/>
<reference evidence="1" key="1">
    <citation type="journal article" date="2015" name="Nature">
        <title>Complex archaea that bridge the gap between prokaryotes and eukaryotes.</title>
        <authorList>
            <person name="Spang A."/>
            <person name="Saw J.H."/>
            <person name="Jorgensen S.L."/>
            <person name="Zaremba-Niedzwiedzka K."/>
            <person name="Martijn J."/>
            <person name="Lind A.E."/>
            <person name="van Eijk R."/>
            <person name="Schleper C."/>
            <person name="Guy L."/>
            <person name="Ettema T.J."/>
        </authorList>
    </citation>
    <scope>NUCLEOTIDE SEQUENCE</scope>
</reference>
<dbReference type="GO" id="GO:0033499">
    <property type="term" value="P:galactose catabolic process via UDP-galactose, Leloir pathway"/>
    <property type="evidence" value="ECO:0007669"/>
    <property type="project" value="TreeGrafter"/>
</dbReference>
<protein>
    <recommendedName>
        <fullName evidence="2">Aldose 1-epimerase</fullName>
    </recommendedName>
</protein>
<dbReference type="GO" id="GO:0004034">
    <property type="term" value="F:aldose 1-epimerase activity"/>
    <property type="evidence" value="ECO:0007669"/>
    <property type="project" value="TreeGrafter"/>
</dbReference>
<evidence type="ECO:0008006" key="2">
    <source>
        <dbReference type="Google" id="ProtNLM"/>
    </source>
</evidence>
<dbReference type="Pfam" id="PF01263">
    <property type="entry name" value="Aldose_epim"/>
    <property type="match status" value="1"/>
</dbReference>
<dbReference type="EMBL" id="LAZR01068867">
    <property type="protein sequence ID" value="KKK48835.1"/>
    <property type="molecule type" value="Genomic_DNA"/>
</dbReference>
<dbReference type="InterPro" id="IPR011013">
    <property type="entry name" value="Gal_mutarotase_sf_dom"/>
</dbReference>
<evidence type="ECO:0000313" key="1">
    <source>
        <dbReference type="EMBL" id="KKK48835.1"/>
    </source>
</evidence>
<dbReference type="SUPFAM" id="SSF74650">
    <property type="entry name" value="Galactose mutarotase-like"/>
    <property type="match status" value="1"/>
</dbReference>
<organism evidence="1">
    <name type="scientific">marine sediment metagenome</name>
    <dbReference type="NCBI Taxonomy" id="412755"/>
    <lineage>
        <taxon>unclassified sequences</taxon>
        <taxon>metagenomes</taxon>
        <taxon>ecological metagenomes</taxon>
    </lineage>
</organism>
<comment type="caution">
    <text evidence="1">The sequence shown here is derived from an EMBL/GenBank/DDBJ whole genome shotgun (WGS) entry which is preliminary data.</text>
</comment>
<dbReference type="GO" id="GO:0030246">
    <property type="term" value="F:carbohydrate binding"/>
    <property type="evidence" value="ECO:0007669"/>
    <property type="project" value="InterPro"/>
</dbReference>
<dbReference type="InterPro" id="IPR014718">
    <property type="entry name" value="GH-type_carb-bd"/>
</dbReference>